<accession>A0AAD4CP49</accession>
<feature type="signal peptide" evidence="1">
    <location>
        <begin position="1"/>
        <end position="19"/>
    </location>
</feature>
<organism evidence="2 3">
    <name type="scientific">Aspergillus nanangensis</name>
    <dbReference type="NCBI Taxonomy" id="2582783"/>
    <lineage>
        <taxon>Eukaryota</taxon>
        <taxon>Fungi</taxon>
        <taxon>Dikarya</taxon>
        <taxon>Ascomycota</taxon>
        <taxon>Pezizomycotina</taxon>
        <taxon>Eurotiomycetes</taxon>
        <taxon>Eurotiomycetidae</taxon>
        <taxon>Eurotiales</taxon>
        <taxon>Aspergillaceae</taxon>
        <taxon>Aspergillus</taxon>
        <taxon>Aspergillus subgen. Circumdati</taxon>
    </lineage>
</organism>
<feature type="chain" id="PRO_5041919452" evidence="1">
    <location>
        <begin position="20"/>
        <end position="143"/>
    </location>
</feature>
<sequence length="143" mass="14962">MRFFYTLSLLGVFASTALAVTADDCDYLCGSETIGDAEVSDCEAAIEQIDTSLSNAGDPSDAIEVVTTDPYTQWAVMYRVGTCSVATLTRITIGSSTSAEGTLVNGQELYDLAKATLGCQDSTKGLVNGHAAWDQMGVGIGKL</sequence>
<gene>
    <name evidence="2" type="ORF">FE257_006296</name>
</gene>
<dbReference type="AlphaFoldDB" id="A0AAD4CP49"/>
<reference evidence="2" key="2">
    <citation type="submission" date="2020-02" db="EMBL/GenBank/DDBJ databases">
        <authorList>
            <person name="Gilchrist C.L.M."/>
            <person name="Chooi Y.-H."/>
        </authorList>
    </citation>
    <scope>NUCLEOTIDE SEQUENCE</scope>
    <source>
        <strain evidence="2">MST-FP2251</strain>
    </source>
</reference>
<protein>
    <submittedName>
        <fullName evidence="2">Uncharacterized protein</fullName>
    </submittedName>
</protein>
<reference evidence="2" key="1">
    <citation type="journal article" date="2019" name="Beilstein J. Org. Chem.">
        <title>Nanangenines: drimane sesquiterpenoids as the dominant metabolite cohort of a novel Australian fungus, Aspergillus nanangensis.</title>
        <authorList>
            <person name="Lacey H.J."/>
            <person name="Gilchrist C.L.M."/>
            <person name="Crombie A."/>
            <person name="Kalaitzis J.A."/>
            <person name="Vuong D."/>
            <person name="Rutledge P.J."/>
            <person name="Turner P."/>
            <person name="Pitt J.I."/>
            <person name="Lacey E."/>
            <person name="Chooi Y.H."/>
            <person name="Piggott A.M."/>
        </authorList>
    </citation>
    <scope>NUCLEOTIDE SEQUENCE</scope>
    <source>
        <strain evidence="2">MST-FP2251</strain>
    </source>
</reference>
<comment type="caution">
    <text evidence="2">The sequence shown here is derived from an EMBL/GenBank/DDBJ whole genome shotgun (WGS) entry which is preliminary data.</text>
</comment>
<keyword evidence="3" id="KW-1185">Reference proteome</keyword>
<keyword evidence="1" id="KW-0732">Signal</keyword>
<proteinExistence type="predicted"/>
<evidence type="ECO:0000313" key="2">
    <source>
        <dbReference type="EMBL" id="KAF9890135.1"/>
    </source>
</evidence>
<evidence type="ECO:0000313" key="3">
    <source>
        <dbReference type="Proteomes" id="UP001194746"/>
    </source>
</evidence>
<dbReference type="Proteomes" id="UP001194746">
    <property type="component" value="Unassembled WGS sequence"/>
</dbReference>
<dbReference type="EMBL" id="VCAU01000029">
    <property type="protein sequence ID" value="KAF9890135.1"/>
    <property type="molecule type" value="Genomic_DNA"/>
</dbReference>
<name>A0AAD4CP49_ASPNN</name>
<evidence type="ECO:0000256" key="1">
    <source>
        <dbReference type="SAM" id="SignalP"/>
    </source>
</evidence>